<dbReference type="OrthoDB" id="6372059at2759"/>
<feature type="signal peptide" evidence="3">
    <location>
        <begin position="1"/>
        <end position="16"/>
    </location>
</feature>
<dbReference type="GO" id="GO:0008010">
    <property type="term" value="F:structural constituent of chitin-based larval cuticle"/>
    <property type="evidence" value="ECO:0007669"/>
    <property type="project" value="TreeGrafter"/>
</dbReference>
<evidence type="ECO:0000313" key="4">
    <source>
        <dbReference type="EMBL" id="CRK95976.1"/>
    </source>
</evidence>
<protein>
    <submittedName>
        <fullName evidence="4">CLUMA_CG009417, isoform A</fullName>
    </submittedName>
</protein>
<dbReference type="InterPro" id="IPR031311">
    <property type="entry name" value="CHIT_BIND_RR_consensus"/>
</dbReference>
<dbReference type="InterPro" id="IPR000618">
    <property type="entry name" value="Insect_cuticle"/>
</dbReference>
<dbReference type="Proteomes" id="UP000183832">
    <property type="component" value="Unassembled WGS sequence"/>
</dbReference>
<dbReference type="STRING" id="568069.A0A1J1I6U2"/>
<dbReference type="PROSITE" id="PS00233">
    <property type="entry name" value="CHIT_BIND_RR_1"/>
    <property type="match status" value="1"/>
</dbReference>
<name>A0A1J1I6U2_9DIPT</name>
<dbReference type="EMBL" id="CVRI01000043">
    <property type="protein sequence ID" value="CRK95976.1"/>
    <property type="molecule type" value="Genomic_DNA"/>
</dbReference>
<accession>A0A1J1I6U2</accession>
<evidence type="ECO:0000256" key="3">
    <source>
        <dbReference type="SAM" id="SignalP"/>
    </source>
</evidence>
<evidence type="ECO:0000256" key="1">
    <source>
        <dbReference type="ARBA" id="ARBA00022460"/>
    </source>
</evidence>
<keyword evidence="1 2" id="KW-0193">Cuticle</keyword>
<keyword evidence="3" id="KW-0732">Signal</keyword>
<dbReference type="PANTHER" id="PTHR10380:SF241">
    <property type="entry name" value="CUTICULAR PROTEIN 47EG-RELATED"/>
    <property type="match status" value="1"/>
</dbReference>
<proteinExistence type="predicted"/>
<dbReference type="InterPro" id="IPR050468">
    <property type="entry name" value="Cuticle_Struct_Prot"/>
</dbReference>
<dbReference type="GO" id="GO:0062129">
    <property type="term" value="C:chitin-based extracellular matrix"/>
    <property type="evidence" value="ECO:0007669"/>
    <property type="project" value="TreeGrafter"/>
</dbReference>
<dbReference type="PROSITE" id="PS51155">
    <property type="entry name" value="CHIT_BIND_RR_2"/>
    <property type="match status" value="1"/>
</dbReference>
<organism evidence="4 5">
    <name type="scientific">Clunio marinus</name>
    <dbReference type="NCBI Taxonomy" id="568069"/>
    <lineage>
        <taxon>Eukaryota</taxon>
        <taxon>Metazoa</taxon>
        <taxon>Ecdysozoa</taxon>
        <taxon>Arthropoda</taxon>
        <taxon>Hexapoda</taxon>
        <taxon>Insecta</taxon>
        <taxon>Pterygota</taxon>
        <taxon>Neoptera</taxon>
        <taxon>Endopterygota</taxon>
        <taxon>Diptera</taxon>
        <taxon>Nematocera</taxon>
        <taxon>Chironomoidea</taxon>
        <taxon>Chironomidae</taxon>
        <taxon>Clunio</taxon>
    </lineage>
</organism>
<evidence type="ECO:0000256" key="2">
    <source>
        <dbReference type="PROSITE-ProRule" id="PRU00497"/>
    </source>
</evidence>
<keyword evidence="5" id="KW-1185">Reference proteome</keyword>
<dbReference type="AlphaFoldDB" id="A0A1J1I6U2"/>
<dbReference type="Pfam" id="PF00379">
    <property type="entry name" value="Chitin_bind_4"/>
    <property type="match status" value="1"/>
</dbReference>
<dbReference type="PROSITE" id="PS51257">
    <property type="entry name" value="PROKAR_LIPOPROTEIN"/>
    <property type="match status" value="1"/>
</dbReference>
<gene>
    <name evidence="4" type="ORF">CLUMA_CG009417</name>
</gene>
<evidence type="ECO:0000313" key="5">
    <source>
        <dbReference type="Proteomes" id="UP000183832"/>
    </source>
</evidence>
<reference evidence="4 5" key="1">
    <citation type="submission" date="2015-04" db="EMBL/GenBank/DDBJ databases">
        <authorList>
            <person name="Syromyatnikov M.Y."/>
            <person name="Popov V.N."/>
        </authorList>
    </citation>
    <scope>NUCLEOTIDE SEQUENCE [LARGE SCALE GENOMIC DNA]</scope>
</reference>
<sequence>MKVFIALSVLLATACASPVGDYQHYQTTPVPIVKFDHQQNHDGSYQYAYETGNGISAHESGYVKNAGVKDAEIQVAQGYYSYTGPDGHPITVHYTADENGFRAEGDHLPTPPPLPKEIADVWAKIASQPQQQQQQQYYDQNNHQQQYYNKAY</sequence>
<feature type="chain" id="PRO_5012814284" evidence="3">
    <location>
        <begin position="17"/>
        <end position="152"/>
    </location>
</feature>
<dbReference type="PRINTS" id="PR00947">
    <property type="entry name" value="CUTICLE"/>
</dbReference>
<dbReference type="PANTHER" id="PTHR10380">
    <property type="entry name" value="CUTICLE PROTEIN"/>
    <property type="match status" value="1"/>
</dbReference>